<dbReference type="Proteomes" id="UP000050700">
    <property type="component" value="Unassembled WGS sequence"/>
</dbReference>
<comment type="caution">
    <text evidence="1">The sequence shown here is derived from an EMBL/GenBank/DDBJ whole genome shotgun (WGS) entry which is preliminary data.</text>
</comment>
<gene>
    <name evidence="1" type="ORF">NTHI1209_01733</name>
</gene>
<proteinExistence type="predicted"/>
<protein>
    <submittedName>
        <fullName evidence="1">Uncharacterized protein</fullName>
    </submittedName>
</protein>
<reference evidence="1 2" key="1">
    <citation type="submission" date="2014-05" db="EMBL/GenBank/DDBJ databases">
        <title>Methylome analysis of the phasevarions of Haemophilus influenzae.</title>
        <authorList>
            <person name="Atack J.M."/>
            <person name="Fox K.L."/>
            <person name="Power P.M."/>
            <person name="Clark T."/>
            <person name="Jurcisek J."/>
            <person name="Korlach J."/>
            <person name="Bakaletz L.O."/>
            <person name="Jennings M.P."/>
        </authorList>
    </citation>
    <scope>NUCLEOTIDE SEQUENCE [LARGE SCALE GENOMIC DNA]</scope>
    <source>
        <strain evidence="1 2">1209</strain>
    </source>
</reference>
<dbReference type="EMBL" id="JMQP01000002">
    <property type="protein sequence ID" value="KIS36093.1"/>
    <property type="molecule type" value="Genomic_DNA"/>
</dbReference>
<organism evidence="1 2">
    <name type="scientific">Haemophilus influenzae</name>
    <dbReference type="NCBI Taxonomy" id="727"/>
    <lineage>
        <taxon>Bacteria</taxon>
        <taxon>Pseudomonadati</taxon>
        <taxon>Pseudomonadota</taxon>
        <taxon>Gammaproteobacteria</taxon>
        <taxon>Pasteurellales</taxon>
        <taxon>Pasteurellaceae</taxon>
        <taxon>Haemophilus</taxon>
    </lineage>
</organism>
<accession>A0A158SYZ9</accession>
<dbReference type="AlphaFoldDB" id="A0A158SYZ9"/>
<evidence type="ECO:0000313" key="1">
    <source>
        <dbReference type="EMBL" id="KIS36093.1"/>
    </source>
</evidence>
<sequence length="44" mass="5180">MFIKNSIWHNLTMIYKAKTTPIITALFLLNSTYEFKKTLRPYGA</sequence>
<name>A0A158SYZ9_HAEIF</name>
<evidence type="ECO:0000313" key="2">
    <source>
        <dbReference type="Proteomes" id="UP000050700"/>
    </source>
</evidence>